<dbReference type="Proteomes" id="UP000696573">
    <property type="component" value="Unassembled WGS sequence"/>
</dbReference>
<keyword evidence="3" id="KW-1185">Reference proteome</keyword>
<accession>A0A9N9YIP2</accession>
<sequence length="129" mass="13931">MTADQVTVAALSSLSSDASTSDRSRSDYYSPRQPVLRHDEQPVLRHTTNSPSSDTTNSLSSDMASGRAIAIALNNLSSDVASDPVIAVSIDSLSLIRRAIAADLNSRLPTQRTVCPPTRRAIEYYYSSE</sequence>
<feature type="region of interest" description="Disordered" evidence="1">
    <location>
        <begin position="12"/>
        <end position="61"/>
    </location>
</feature>
<reference evidence="2" key="1">
    <citation type="submission" date="2021-10" db="EMBL/GenBank/DDBJ databases">
        <authorList>
            <person name="Piombo E."/>
        </authorList>
    </citation>
    <scope>NUCLEOTIDE SEQUENCE</scope>
</reference>
<evidence type="ECO:0000256" key="1">
    <source>
        <dbReference type="SAM" id="MobiDB-lite"/>
    </source>
</evidence>
<dbReference type="AlphaFoldDB" id="A0A9N9YIP2"/>
<dbReference type="EMBL" id="CABFNQ020000680">
    <property type="protein sequence ID" value="CAH0022660.1"/>
    <property type="molecule type" value="Genomic_DNA"/>
</dbReference>
<proteinExistence type="predicted"/>
<name>A0A9N9YIP2_9HYPO</name>
<gene>
    <name evidence="2" type="ORF">CRHIZ90672A_00014813</name>
</gene>
<comment type="caution">
    <text evidence="2">The sequence shown here is derived from an EMBL/GenBank/DDBJ whole genome shotgun (WGS) entry which is preliminary data.</text>
</comment>
<feature type="compositionally biased region" description="Low complexity" evidence="1">
    <location>
        <begin position="47"/>
        <end position="61"/>
    </location>
</feature>
<evidence type="ECO:0000313" key="2">
    <source>
        <dbReference type="EMBL" id="CAH0022660.1"/>
    </source>
</evidence>
<evidence type="ECO:0000313" key="3">
    <source>
        <dbReference type="Proteomes" id="UP000696573"/>
    </source>
</evidence>
<protein>
    <submittedName>
        <fullName evidence="2">Uncharacterized protein</fullName>
    </submittedName>
</protein>
<organism evidence="2 3">
    <name type="scientific">Clonostachys rhizophaga</name>
    <dbReference type="NCBI Taxonomy" id="160324"/>
    <lineage>
        <taxon>Eukaryota</taxon>
        <taxon>Fungi</taxon>
        <taxon>Dikarya</taxon>
        <taxon>Ascomycota</taxon>
        <taxon>Pezizomycotina</taxon>
        <taxon>Sordariomycetes</taxon>
        <taxon>Hypocreomycetidae</taxon>
        <taxon>Hypocreales</taxon>
        <taxon>Bionectriaceae</taxon>
        <taxon>Clonostachys</taxon>
    </lineage>
</organism>